<sequence length="330" mass="38222">MEKVNEFNLDLAFHPGDTLAEKLEEMNMGAKEFAIRTGKPEKTITAVLNGESAITPDMAVLFEDVLHIPARFWLKRQYEYDEYKAREKRTTVIELAKEWACAFPYAEMAKLGWVIPTTKVEERVAALFKYFQLGSEKAWEKYFYGQQLKLAFRISIHDTKSPHALSAWIRQGEIQAAQIEAPSYNPSEFQKTLVRIKALMSEHPEGFLQKLQALCLECGVKVIYTPCIQKAPISGATRWISNHPVIQLTGRYNQNDRFWFTFFHEVGHILLHGKKDIFLEDIEYSDLDKAKEKEADDFAIKWTLSEEEEAEVLAHDEISEEDIKAFRNKY</sequence>
<dbReference type="PANTHER" id="PTHR36924">
    <property type="entry name" value="ANTITOXIN HIGA-1"/>
    <property type="match status" value="1"/>
</dbReference>
<accession>A0A8T4HBC7</accession>
<keyword evidence="5" id="KW-1185">Reference proteome</keyword>
<dbReference type="GO" id="GO:0003677">
    <property type="term" value="F:DNA binding"/>
    <property type="evidence" value="ECO:0007669"/>
    <property type="project" value="UniProtKB-KW"/>
</dbReference>
<dbReference type="InterPro" id="IPR010359">
    <property type="entry name" value="IrrE_HExxH"/>
</dbReference>
<dbReference type="EMBL" id="JAGKSB010000013">
    <property type="protein sequence ID" value="MBP3944074.1"/>
    <property type="molecule type" value="Genomic_DNA"/>
</dbReference>
<feature type="domain" description="HTH cro/C1-type" evidence="3">
    <location>
        <begin position="19"/>
        <end position="73"/>
    </location>
</feature>
<protein>
    <submittedName>
        <fullName evidence="4">HigA family addiction module antidote protein</fullName>
    </submittedName>
</protein>
<name>A0A8T4HBC7_9SPHI</name>
<dbReference type="Gene3D" id="1.10.260.40">
    <property type="entry name" value="lambda repressor-like DNA-binding domains"/>
    <property type="match status" value="1"/>
</dbReference>
<reference evidence="4" key="1">
    <citation type="submission" date="2021-03" db="EMBL/GenBank/DDBJ databases">
        <authorList>
            <person name="Lu T."/>
            <person name="Wang Q."/>
            <person name="Han X."/>
        </authorList>
    </citation>
    <scope>NUCLEOTIDE SEQUENCE</scope>
    <source>
        <strain evidence="4">WQ 2009</strain>
    </source>
</reference>
<keyword evidence="2" id="KW-0238">DNA-binding</keyword>
<dbReference type="CDD" id="cd00093">
    <property type="entry name" value="HTH_XRE"/>
    <property type="match status" value="1"/>
</dbReference>
<dbReference type="PROSITE" id="PS50943">
    <property type="entry name" value="HTH_CROC1"/>
    <property type="match status" value="1"/>
</dbReference>
<evidence type="ECO:0000256" key="1">
    <source>
        <dbReference type="ARBA" id="ARBA00007227"/>
    </source>
</evidence>
<dbReference type="Pfam" id="PF06114">
    <property type="entry name" value="Peptidase_M78"/>
    <property type="match status" value="1"/>
</dbReference>
<dbReference type="InterPro" id="IPR013430">
    <property type="entry name" value="Toxin_antidote_HigA"/>
</dbReference>
<evidence type="ECO:0000313" key="4">
    <source>
        <dbReference type="EMBL" id="MBP3944074.1"/>
    </source>
</evidence>
<dbReference type="InterPro" id="IPR001387">
    <property type="entry name" value="Cro/C1-type_HTH"/>
</dbReference>
<organism evidence="4 5">
    <name type="scientific">Rhinopithecimicrobium faecis</name>
    <dbReference type="NCBI Taxonomy" id="2820698"/>
    <lineage>
        <taxon>Bacteria</taxon>
        <taxon>Pseudomonadati</taxon>
        <taxon>Bacteroidota</taxon>
        <taxon>Sphingobacteriia</taxon>
        <taxon>Sphingobacteriales</taxon>
        <taxon>Sphingobacteriaceae</taxon>
        <taxon>Rhinopithecimicrobium</taxon>
    </lineage>
</organism>
<evidence type="ECO:0000259" key="3">
    <source>
        <dbReference type="PROSITE" id="PS50943"/>
    </source>
</evidence>
<dbReference type="SUPFAM" id="SSF47413">
    <property type="entry name" value="lambda repressor-like DNA-binding domains"/>
    <property type="match status" value="1"/>
</dbReference>
<dbReference type="Proteomes" id="UP000679691">
    <property type="component" value="Unassembled WGS sequence"/>
</dbReference>
<evidence type="ECO:0000256" key="2">
    <source>
        <dbReference type="ARBA" id="ARBA00023125"/>
    </source>
</evidence>
<dbReference type="NCBIfam" id="TIGR02607">
    <property type="entry name" value="antidote_HigA"/>
    <property type="match status" value="1"/>
</dbReference>
<dbReference type="PANTHER" id="PTHR36924:SF1">
    <property type="entry name" value="ANTITOXIN HIGA-1"/>
    <property type="match status" value="1"/>
</dbReference>
<gene>
    <name evidence="4" type="ORF">J5U18_10980</name>
</gene>
<dbReference type="AlphaFoldDB" id="A0A8T4HBC7"/>
<proteinExistence type="inferred from homology"/>
<comment type="similarity">
    <text evidence="1">Belongs to the short-chain fatty acyl-CoA assimilation regulator (ScfR) family.</text>
</comment>
<dbReference type="SMART" id="SM00530">
    <property type="entry name" value="HTH_XRE"/>
    <property type="match status" value="1"/>
</dbReference>
<comment type="caution">
    <text evidence="4">The sequence shown here is derived from an EMBL/GenBank/DDBJ whole genome shotgun (WGS) entry which is preliminary data.</text>
</comment>
<dbReference type="InterPro" id="IPR010982">
    <property type="entry name" value="Lambda_DNA-bd_dom_sf"/>
</dbReference>
<dbReference type="RefSeq" id="WP_353547580.1">
    <property type="nucleotide sequence ID" value="NZ_JAGKSB010000013.1"/>
</dbReference>
<evidence type="ECO:0000313" key="5">
    <source>
        <dbReference type="Proteomes" id="UP000679691"/>
    </source>
</evidence>
<dbReference type="Gene3D" id="1.10.10.2910">
    <property type="match status" value="1"/>
</dbReference>